<dbReference type="PANTHER" id="PTHR18964:SF149">
    <property type="entry name" value="BIFUNCTIONAL UDP-N-ACETYLGLUCOSAMINE 2-EPIMERASE_N-ACETYLMANNOSAMINE KINASE"/>
    <property type="match status" value="1"/>
</dbReference>
<sequence length="409" mass="43224">MSNHRKSTATTSTIARVNQTAILEELRNSGALSRQQLGARTGLSPATINRLTAGLIDEGTVLVSGHEPSTGGRPSILLRYAGGSRLVAALQLHANRASGILVDFDGKIVFRREVDFDPRLGELDEVDAEARGQAQQARLDKTIELFDFLIATAAETMGAPCLAVGVAVPGVVRQPEGSFARMPELGWTEVPLGSLLRKRSTLPIVVENDANALAYGELHRGAGRGLTSLVALFLENGLGAGIITNGELHRGARFEAGEIGYLLVERSSLARSYSAYGDLEDRIGSVALTRSARERGIPVPDTGALTAEDIFELAGQGHQAASEIAEEILDMVAIAIAALVIILDPDLVVIGNSFAGNSNTVIPALEERLAGRIIRVPRVEAATHREDAVLLGAAELAAAEVNGFAYFAD</sequence>
<proteinExistence type="inferred from homology"/>
<comment type="similarity">
    <text evidence="1">Belongs to the ROK (NagC/XylR) family.</text>
</comment>
<dbReference type="SUPFAM" id="SSF53067">
    <property type="entry name" value="Actin-like ATPase domain"/>
    <property type="match status" value="1"/>
</dbReference>
<dbReference type="InterPro" id="IPR043129">
    <property type="entry name" value="ATPase_NBD"/>
</dbReference>
<organism evidence="2 3">
    <name type="scientific">Cryobacterium fucosi</name>
    <dbReference type="NCBI Taxonomy" id="1259157"/>
    <lineage>
        <taxon>Bacteria</taxon>
        <taxon>Bacillati</taxon>
        <taxon>Actinomycetota</taxon>
        <taxon>Actinomycetes</taxon>
        <taxon>Micrococcales</taxon>
        <taxon>Microbacteriaceae</taxon>
        <taxon>Cryobacterium</taxon>
    </lineage>
</organism>
<dbReference type="SUPFAM" id="SSF46785">
    <property type="entry name" value="Winged helix' DNA-binding domain"/>
    <property type="match status" value="1"/>
</dbReference>
<dbReference type="OrthoDB" id="9810372at2"/>
<dbReference type="AlphaFoldDB" id="A0A4R9BEI2"/>
<dbReference type="Gene3D" id="1.10.10.10">
    <property type="entry name" value="Winged helix-like DNA-binding domain superfamily/Winged helix DNA-binding domain"/>
    <property type="match status" value="1"/>
</dbReference>
<dbReference type="Pfam" id="PF13412">
    <property type="entry name" value="HTH_24"/>
    <property type="match status" value="1"/>
</dbReference>
<dbReference type="Gene3D" id="3.30.420.40">
    <property type="match status" value="2"/>
</dbReference>
<evidence type="ECO:0000313" key="3">
    <source>
        <dbReference type="Proteomes" id="UP000298313"/>
    </source>
</evidence>
<name>A0A4R9BEI2_9MICO</name>
<gene>
    <name evidence="2" type="ORF">E3T48_02225</name>
</gene>
<keyword evidence="3" id="KW-1185">Reference proteome</keyword>
<dbReference type="InterPro" id="IPR036388">
    <property type="entry name" value="WH-like_DNA-bd_sf"/>
</dbReference>
<protein>
    <submittedName>
        <fullName evidence="2">ROK family transcriptional regulator</fullName>
    </submittedName>
</protein>
<dbReference type="InterPro" id="IPR000600">
    <property type="entry name" value="ROK"/>
</dbReference>
<dbReference type="EMBL" id="SOHH01000025">
    <property type="protein sequence ID" value="TFD82500.1"/>
    <property type="molecule type" value="Genomic_DNA"/>
</dbReference>
<dbReference type="RefSeq" id="WP_134522249.1">
    <property type="nucleotide sequence ID" value="NZ_SOHH01000025.1"/>
</dbReference>
<dbReference type="Proteomes" id="UP000298313">
    <property type="component" value="Unassembled WGS sequence"/>
</dbReference>
<evidence type="ECO:0000313" key="2">
    <source>
        <dbReference type="EMBL" id="TFD82500.1"/>
    </source>
</evidence>
<accession>A0A4R9BEI2</accession>
<dbReference type="Pfam" id="PF00480">
    <property type="entry name" value="ROK"/>
    <property type="match status" value="1"/>
</dbReference>
<comment type="caution">
    <text evidence="2">The sequence shown here is derived from an EMBL/GenBank/DDBJ whole genome shotgun (WGS) entry which is preliminary data.</text>
</comment>
<reference evidence="2 3" key="1">
    <citation type="submission" date="2019-03" db="EMBL/GenBank/DDBJ databases">
        <title>Genomics of glacier-inhabiting Cryobacterium strains.</title>
        <authorList>
            <person name="Liu Q."/>
            <person name="Xin Y.-H."/>
        </authorList>
    </citation>
    <scope>NUCLEOTIDE SEQUENCE [LARGE SCALE GENOMIC DNA]</scope>
    <source>
        <strain evidence="2 3">Hh4</strain>
    </source>
</reference>
<evidence type="ECO:0000256" key="1">
    <source>
        <dbReference type="ARBA" id="ARBA00006479"/>
    </source>
</evidence>
<dbReference type="PANTHER" id="PTHR18964">
    <property type="entry name" value="ROK (REPRESSOR, ORF, KINASE) FAMILY"/>
    <property type="match status" value="1"/>
</dbReference>
<dbReference type="InterPro" id="IPR036390">
    <property type="entry name" value="WH_DNA-bd_sf"/>
</dbReference>